<comment type="caution">
    <text evidence="1">The sequence shown here is derived from an EMBL/GenBank/DDBJ whole genome shotgun (WGS) entry which is preliminary data.</text>
</comment>
<protein>
    <recommendedName>
        <fullName evidence="3">Lipoprotein</fullName>
    </recommendedName>
</protein>
<gene>
    <name evidence="1" type="ORF">HKB16_21760</name>
</gene>
<dbReference type="RefSeq" id="WP_033907392.1">
    <property type="nucleotide sequence ID" value="NZ_CP041202.1"/>
</dbReference>
<accession>A0A7Y0XEJ6</accession>
<evidence type="ECO:0000313" key="1">
    <source>
        <dbReference type="EMBL" id="NMU85479.1"/>
    </source>
</evidence>
<proteinExistence type="predicted"/>
<organism evidence="1 2">
    <name type="scientific">Vibrio parahaemolyticus</name>
    <dbReference type="NCBI Taxonomy" id="670"/>
    <lineage>
        <taxon>Bacteria</taxon>
        <taxon>Pseudomonadati</taxon>
        <taxon>Pseudomonadota</taxon>
        <taxon>Gammaproteobacteria</taxon>
        <taxon>Vibrionales</taxon>
        <taxon>Vibrionaceae</taxon>
        <taxon>Vibrio</taxon>
    </lineage>
</organism>
<dbReference type="PROSITE" id="PS51257">
    <property type="entry name" value="PROKAR_LIPOPROTEIN"/>
    <property type="match status" value="1"/>
</dbReference>
<dbReference type="EMBL" id="JABCLB010002256">
    <property type="protein sequence ID" value="NMU85479.1"/>
    <property type="molecule type" value="Genomic_DNA"/>
</dbReference>
<dbReference type="Proteomes" id="UP000518904">
    <property type="component" value="Unassembled WGS sequence"/>
</dbReference>
<dbReference type="AlphaFoldDB" id="A0A7Y0XEJ6"/>
<sequence length="172" mass="18709">MKNKLIFTFASIALVGCATVPLDPKVDVTEIQPFIEFNVNDSVSIVNEQKNDDTLLLVDLKTVAFTGSKKELTDTVIAVAEKELIKRKAIISPIATKQLNISVDKFSCDQSGSFSMGCETVVSVETEGQYKATYTAFGESALGVQHASNYSLANAVSAMFRDPKIINYLTTK</sequence>
<evidence type="ECO:0008006" key="3">
    <source>
        <dbReference type="Google" id="ProtNLM"/>
    </source>
</evidence>
<name>A0A7Y0XEJ6_VIBPH</name>
<evidence type="ECO:0000313" key="2">
    <source>
        <dbReference type="Proteomes" id="UP000518904"/>
    </source>
</evidence>
<reference evidence="1 2" key="1">
    <citation type="submission" date="2020-04" db="EMBL/GenBank/DDBJ databases">
        <title>Whole-genome sequencing of Vibrio spp. from China reveals different genetic environments of blaCTX-M-14 among diverse lineages.</title>
        <authorList>
            <person name="Zheng Z."/>
            <person name="Ye L."/>
            <person name="Chen S."/>
        </authorList>
    </citation>
    <scope>NUCLEOTIDE SEQUENCE [LARGE SCALE GENOMIC DNA]</scope>
    <source>
        <strain evidence="1 2">Vb0551</strain>
    </source>
</reference>